<dbReference type="GO" id="GO:0006654">
    <property type="term" value="P:phosphatidic acid biosynthetic process"/>
    <property type="evidence" value="ECO:0007669"/>
    <property type="project" value="TreeGrafter"/>
</dbReference>
<name>A0A2R5FCS6_9PROT</name>
<protein>
    <submittedName>
        <fullName evidence="6">Acyltransferase</fullName>
    </submittedName>
</protein>
<organism evidence="6 7">
    <name type="scientific">Novimethylophilus kurashikiensis</name>
    <dbReference type="NCBI Taxonomy" id="1825523"/>
    <lineage>
        <taxon>Bacteria</taxon>
        <taxon>Pseudomonadati</taxon>
        <taxon>Pseudomonadota</taxon>
        <taxon>Betaproteobacteria</taxon>
        <taxon>Nitrosomonadales</taxon>
        <taxon>Methylophilaceae</taxon>
        <taxon>Novimethylophilus</taxon>
    </lineage>
</organism>
<keyword evidence="4" id="KW-0472">Membrane</keyword>
<proteinExistence type="predicted"/>
<keyword evidence="4" id="KW-1133">Transmembrane helix</keyword>
<dbReference type="GO" id="GO:0003841">
    <property type="term" value="F:1-acylglycerol-3-phosphate O-acyltransferase activity"/>
    <property type="evidence" value="ECO:0007669"/>
    <property type="project" value="TreeGrafter"/>
</dbReference>
<feature type="transmembrane region" description="Helical" evidence="4">
    <location>
        <begin position="12"/>
        <end position="38"/>
    </location>
</feature>
<evidence type="ECO:0000313" key="6">
    <source>
        <dbReference type="EMBL" id="GBG15996.1"/>
    </source>
</evidence>
<reference evidence="6 7" key="1">
    <citation type="journal article" date="2018" name="Environ. Microbiol.">
        <title>Isolation and genomic characterization of Novimethylophilus kurashikiensis gen. nov. sp. nov., a new lanthanide-dependent methylotrophic species of Methylophilaceae.</title>
        <authorList>
            <person name="Lv H."/>
            <person name="Sahin N."/>
            <person name="Tani A."/>
        </authorList>
    </citation>
    <scope>NUCLEOTIDE SEQUENCE [LARGE SCALE GENOMIC DNA]</scope>
    <source>
        <strain evidence="6 7">La2-4</strain>
    </source>
</reference>
<evidence type="ECO:0000256" key="3">
    <source>
        <dbReference type="ARBA" id="ARBA00023315"/>
    </source>
</evidence>
<evidence type="ECO:0000256" key="1">
    <source>
        <dbReference type="ARBA" id="ARBA00005189"/>
    </source>
</evidence>
<dbReference type="CDD" id="cd07989">
    <property type="entry name" value="LPLAT_AGPAT-like"/>
    <property type="match status" value="1"/>
</dbReference>
<comment type="caution">
    <text evidence="6">The sequence shown here is derived from an EMBL/GenBank/DDBJ whole genome shotgun (WGS) entry which is preliminary data.</text>
</comment>
<dbReference type="SUPFAM" id="SSF69593">
    <property type="entry name" value="Glycerol-3-phosphate (1)-acyltransferase"/>
    <property type="match status" value="1"/>
</dbReference>
<feature type="domain" description="Phospholipid/glycerol acyltransferase" evidence="5">
    <location>
        <begin position="84"/>
        <end position="192"/>
    </location>
</feature>
<keyword evidence="2 6" id="KW-0808">Transferase</keyword>
<dbReference type="EMBL" id="BDOQ01000025">
    <property type="protein sequence ID" value="GBG15996.1"/>
    <property type="molecule type" value="Genomic_DNA"/>
</dbReference>
<dbReference type="AlphaFoldDB" id="A0A2R5FCS6"/>
<dbReference type="RefSeq" id="WP_181376343.1">
    <property type="nucleotide sequence ID" value="NZ_BDOQ01000025.1"/>
</dbReference>
<keyword evidence="4" id="KW-0812">Transmembrane</keyword>
<dbReference type="Pfam" id="PF01553">
    <property type="entry name" value="Acyltransferase"/>
    <property type="match status" value="1"/>
</dbReference>
<dbReference type="PANTHER" id="PTHR10434">
    <property type="entry name" value="1-ACYL-SN-GLYCEROL-3-PHOSPHATE ACYLTRANSFERASE"/>
    <property type="match status" value="1"/>
</dbReference>
<dbReference type="PANTHER" id="PTHR10434:SF66">
    <property type="entry name" value="PHOSPHOLIPID_GLYCEROL ACYLTRANSFERASE DOMAIN-CONTAINING PROTEIN"/>
    <property type="match status" value="1"/>
</dbReference>
<dbReference type="InterPro" id="IPR002123">
    <property type="entry name" value="Plipid/glycerol_acylTrfase"/>
</dbReference>
<accession>A0A2R5FCS6</accession>
<sequence length="245" mass="27715">MKPLLFVYDYLVMIFGLLWLALLCLVWALISTLLYPLLPSNLRTRIGRRAVMLGFRFYLASLTLTGRCRFDLSELDQLRDAGPLILAPNHPCLLDAVMIISRLPNVACVMKGKLMGNVLFASGARLAGYLPNESIQQMVHQACDDFAHGSQLLLFPEGTRTTRRPVNPFVGSVGLIARQAQVPIQAIFIETESPYLGKGWPLLRKPDLPIRYKVRLGKRFEPQDNLRRLTAELETYFSQELQQPC</sequence>
<dbReference type="Proteomes" id="UP000245081">
    <property type="component" value="Unassembled WGS sequence"/>
</dbReference>
<keyword evidence="7" id="KW-1185">Reference proteome</keyword>
<evidence type="ECO:0000259" key="5">
    <source>
        <dbReference type="SMART" id="SM00563"/>
    </source>
</evidence>
<dbReference type="SMART" id="SM00563">
    <property type="entry name" value="PlsC"/>
    <property type="match status" value="1"/>
</dbReference>
<keyword evidence="3 6" id="KW-0012">Acyltransferase</keyword>
<evidence type="ECO:0000256" key="2">
    <source>
        <dbReference type="ARBA" id="ARBA00022679"/>
    </source>
</evidence>
<gene>
    <name evidence="6" type="ORF">NMK_3619</name>
</gene>
<evidence type="ECO:0000313" key="7">
    <source>
        <dbReference type="Proteomes" id="UP000245081"/>
    </source>
</evidence>
<comment type="pathway">
    <text evidence="1">Lipid metabolism.</text>
</comment>
<evidence type="ECO:0000256" key="4">
    <source>
        <dbReference type="SAM" id="Phobius"/>
    </source>
</evidence>